<dbReference type="GO" id="GO:0035529">
    <property type="term" value="F:NADH pyrophosphatase activity"/>
    <property type="evidence" value="ECO:0007669"/>
    <property type="project" value="TreeGrafter"/>
</dbReference>
<keyword evidence="7" id="KW-0460">Magnesium</keyword>
<gene>
    <name evidence="12" type="ORF">GCWU000342_00105</name>
</gene>
<dbReference type="CDD" id="cd03429">
    <property type="entry name" value="NUDIX_NADH_pyrophosphatase_Nudt13"/>
    <property type="match status" value="1"/>
</dbReference>
<dbReference type="PANTHER" id="PTHR42904:SF6">
    <property type="entry name" value="NAD-CAPPED RNA HYDROLASE NUDT12"/>
    <property type="match status" value="1"/>
</dbReference>
<dbReference type="EMBL" id="ACIP02000001">
    <property type="protein sequence ID" value="EEP28764.1"/>
    <property type="molecule type" value="Genomic_DNA"/>
</dbReference>
<evidence type="ECO:0000256" key="10">
    <source>
        <dbReference type="RuleBase" id="RU003476"/>
    </source>
</evidence>
<protein>
    <recommendedName>
        <fullName evidence="4">NAD(+) diphosphatase</fullName>
        <ecNumber evidence="4">3.6.1.22</ecNumber>
    </recommendedName>
</protein>
<dbReference type="Pfam" id="PF00293">
    <property type="entry name" value="NUDIX"/>
    <property type="match status" value="1"/>
</dbReference>
<name>C4G7W8_9FIRM</name>
<evidence type="ECO:0000313" key="13">
    <source>
        <dbReference type="Proteomes" id="UP000003494"/>
    </source>
</evidence>
<keyword evidence="13" id="KW-1185">Reference proteome</keyword>
<keyword evidence="8" id="KW-0520">NAD</keyword>
<keyword evidence="5" id="KW-0479">Metal-binding</keyword>
<evidence type="ECO:0000256" key="8">
    <source>
        <dbReference type="ARBA" id="ARBA00023027"/>
    </source>
</evidence>
<dbReference type="Gene3D" id="3.90.79.10">
    <property type="entry name" value="Nucleoside Triphosphate Pyrophosphohydrolase"/>
    <property type="match status" value="1"/>
</dbReference>
<dbReference type="InterPro" id="IPR015797">
    <property type="entry name" value="NUDIX_hydrolase-like_dom_sf"/>
</dbReference>
<comment type="cofactor">
    <cofactor evidence="2">
        <name>Zn(2+)</name>
        <dbReference type="ChEBI" id="CHEBI:29105"/>
    </cofactor>
</comment>
<evidence type="ECO:0000256" key="2">
    <source>
        <dbReference type="ARBA" id="ARBA00001947"/>
    </source>
</evidence>
<sequence>MEMGSREREMICPNCGNPVYPKIMPAVIVAVTNGDRILMTKYRNRGIGYYALVAGFVEIGETFEDTVRREVMEETGLTVKNIRYYKSQPWGIADDLLAGFYCDLDGDDAIRMDEEELSEAAWFERGQIEGQPDHLSLTNEMMLTFRDGREPSGGEGRGF</sequence>
<dbReference type="EC" id="3.6.1.22" evidence="4"/>
<evidence type="ECO:0000256" key="9">
    <source>
        <dbReference type="ARBA" id="ARBA00023679"/>
    </source>
</evidence>
<comment type="similarity">
    <text evidence="3">Belongs to the Nudix hydrolase family. NudC subfamily.</text>
</comment>
<dbReference type="PROSITE" id="PS51462">
    <property type="entry name" value="NUDIX"/>
    <property type="match status" value="1"/>
</dbReference>
<evidence type="ECO:0000256" key="1">
    <source>
        <dbReference type="ARBA" id="ARBA00001946"/>
    </source>
</evidence>
<dbReference type="PRINTS" id="PR00502">
    <property type="entry name" value="NUDIXFAMILY"/>
</dbReference>
<dbReference type="InterPro" id="IPR050241">
    <property type="entry name" value="NAD-cap_RNA_hydrolase_NudC"/>
</dbReference>
<proteinExistence type="inferred from homology"/>
<dbReference type="GO" id="GO:0019677">
    <property type="term" value="P:NAD+ catabolic process"/>
    <property type="evidence" value="ECO:0007669"/>
    <property type="project" value="TreeGrafter"/>
</dbReference>
<evidence type="ECO:0000256" key="3">
    <source>
        <dbReference type="ARBA" id="ARBA00009595"/>
    </source>
</evidence>
<dbReference type="STRING" id="626523.GCWU000342_00105"/>
<reference evidence="12" key="1">
    <citation type="submission" date="2009-04" db="EMBL/GenBank/DDBJ databases">
        <authorList>
            <person name="Weinstock G."/>
            <person name="Sodergren E."/>
            <person name="Clifton S."/>
            <person name="Fulton L."/>
            <person name="Fulton B."/>
            <person name="Courtney L."/>
            <person name="Fronick C."/>
            <person name="Harrison M."/>
            <person name="Strong C."/>
            <person name="Farmer C."/>
            <person name="Delahaunty K."/>
            <person name="Markovic C."/>
            <person name="Hall O."/>
            <person name="Minx P."/>
            <person name="Tomlinson C."/>
            <person name="Mitreva M."/>
            <person name="Nelson J."/>
            <person name="Hou S."/>
            <person name="Wollam A."/>
            <person name="Pepin K.H."/>
            <person name="Johnson M."/>
            <person name="Bhonagiri V."/>
            <person name="Nash W.E."/>
            <person name="Warren W."/>
            <person name="Chinwalla A."/>
            <person name="Mardis E.R."/>
            <person name="Wilson R.K."/>
        </authorList>
    </citation>
    <scope>NUCLEOTIDE SEQUENCE [LARGE SCALE GENOMIC DNA]</scope>
    <source>
        <strain evidence="12">DSM 14600</strain>
    </source>
</reference>
<comment type="caution">
    <text evidence="12">The sequence shown here is derived from an EMBL/GenBank/DDBJ whole genome shotgun (WGS) entry which is preliminary data.</text>
</comment>
<dbReference type="InterPro" id="IPR049734">
    <property type="entry name" value="NudC-like_C"/>
</dbReference>
<keyword evidence="6 10" id="KW-0378">Hydrolase</keyword>
<evidence type="ECO:0000313" key="12">
    <source>
        <dbReference type="EMBL" id="EEP28764.1"/>
    </source>
</evidence>
<dbReference type="PANTHER" id="PTHR42904">
    <property type="entry name" value="NUDIX HYDROLASE, NUDC SUBFAMILY"/>
    <property type="match status" value="1"/>
</dbReference>
<dbReference type="InterPro" id="IPR020084">
    <property type="entry name" value="NUDIX_hydrolase_CS"/>
</dbReference>
<dbReference type="Proteomes" id="UP000003494">
    <property type="component" value="Unassembled WGS sequence"/>
</dbReference>
<evidence type="ECO:0000256" key="5">
    <source>
        <dbReference type="ARBA" id="ARBA00022723"/>
    </source>
</evidence>
<evidence type="ECO:0000256" key="7">
    <source>
        <dbReference type="ARBA" id="ARBA00022842"/>
    </source>
</evidence>
<evidence type="ECO:0000259" key="11">
    <source>
        <dbReference type="PROSITE" id="PS51462"/>
    </source>
</evidence>
<dbReference type="PROSITE" id="PS00893">
    <property type="entry name" value="NUDIX_BOX"/>
    <property type="match status" value="1"/>
</dbReference>
<evidence type="ECO:0000256" key="6">
    <source>
        <dbReference type="ARBA" id="ARBA00022801"/>
    </source>
</evidence>
<dbReference type="HOGENOM" id="CLU_037162_28_0_9"/>
<comment type="catalytic activity">
    <reaction evidence="9">
        <text>a 5'-end NAD(+)-phospho-ribonucleoside in mRNA + H2O = a 5'-end phospho-adenosine-phospho-ribonucleoside in mRNA + beta-nicotinamide D-ribonucleotide + 2 H(+)</text>
        <dbReference type="Rhea" id="RHEA:60876"/>
        <dbReference type="Rhea" id="RHEA-COMP:15698"/>
        <dbReference type="Rhea" id="RHEA-COMP:15719"/>
        <dbReference type="ChEBI" id="CHEBI:14649"/>
        <dbReference type="ChEBI" id="CHEBI:15377"/>
        <dbReference type="ChEBI" id="CHEBI:15378"/>
        <dbReference type="ChEBI" id="CHEBI:144029"/>
        <dbReference type="ChEBI" id="CHEBI:144051"/>
    </reaction>
    <physiologicalReaction direction="left-to-right" evidence="9">
        <dbReference type="Rhea" id="RHEA:60877"/>
    </physiologicalReaction>
</comment>
<accession>C4G7W8</accession>
<dbReference type="eggNOG" id="COG2816">
    <property type="taxonomic scope" value="Bacteria"/>
</dbReference>
<dbReference type="AlphaFoldDB" id="C4G7W8"/>
<dbReference type="SUPFAM" id="SSF55811">
    <property type="entry name" value="Nudix"/>
    <property type="match status" value="1"/>
</dbReference>
<dbReference type="GO" id="GO:0006742">
    <property type="term" value="P:NADP+ catabolic process"/>
    <property type="evidence" value="ECO:0007669"/>
    <property type="project" value="TreeGrafter"/>
</dbReference>
<evidence type="ECO:0000256" key="4">
    <source>
        <dbReference type="ARBA" id="ARBA00012381"/>
    </source>
</evidence>
<organism evidence="12 13">
    <name type="scientific">Shuttleworthella satelles DSM 14600</name>
    <dbReference type="NCBI Taxonomy" id="626523"/>
    <lineage>
        <taxon>Bacteria</taxon>
        <taxon>Bacillati</taxon>
        <taxon>Bacillota</taxon>
        <taxon>Clostridia</taxon>
        <taxon>Lachnospirales</taxon>
        <taxon>Lachnospiraceae</taxon>
        <taxon>Shuttleworthella</taxon>
    </lineage>
</organism>
<dbReference type="InterPro" id="IPR000086">
    <property type="entry name" value="NUDIX_hydrolase_dom"/>
</dbReference>
<dbReference type="InterPro" id="IPR020476">
    <property type="entry name" value="Nudix_hydrolase"/>
</dbReference>
<comment type="cofactor">
    <cofactor evidence="1">
        <name>Mg(2+)</name>
        <dbReference type="ChEBI" id="CHEBI:18420"/>
    </cofactor>
</comment>
<dbReference type="GO" id="GO:0046872">
    <property type="term" value="F:metal ion binding"/>
    <property type="evidence" value="ECO:0007669"/>
    <property type="project" value="UniProtKB-KW"/>
</dbReference>
<feature type="domain" description="Nudix hydrolase" evidence="11">
    <location>
        <begin position="22"/>
        <end position="147"/>
    </location>
</feature>
<dbReference type="GO" id="GO:0005829">
    <property type="term" value="C:cytosol"/>
    <property type="evidence" value="ECO:0007669"/>
    <property type="project" value="TreeGrafter"/>
</dbReference>